<dbReference type="Proteomes" id="UP001157134">
    <property type="component" value="Unassembled WGS sequence"/>
</dbReference>
<sequence>MFKKVFYVGMFLSLLVSNILSLTSSVFHSALYSLIDRLPYAELRRDSPTNKKKALNTKLVKQQKAMANVTKVSSRISKRVVRNASMNLASIPAEAVPMLGIATIVTVTSVDLYDACQTLKDLDSLSIDFNGASTETEKVCGYEVPSKEEVLELIRDEYEKLIDSSLTNIFSDETGL</sequence>
<protein>
    <submittedName>
        <fullName evidence="1">Uncharacterized protein</fullName>
    </submittedName>
</protein>
<accession>A0ABQ6HF45</accession>
<dbReference type="EMBL" id="BSSV01000007">
    <property type="protein sequence ID" value="GLX86609.1"/>
    <property type="molecule type" value="Genomic_DNA"/>
</dbReference>
<organism evidence="1 2">
    <name type="scientific">Thalassotalea loyana</name>
    <dbReference type="NCBI Taxonomy" id="280483"/>
    <lineage>
        <taxon>Bacteria</taxon>
        <taxon>Pseudomonadati</taxon>
        <taxon>Pseudomonadota</taxon>
        <taxon>Gammaproteobacteria</taxon>
        <taxon>Alteromonadales</taxon>
        <taxon>Colwelliaceae</taxon>
        <taxon>Thalassotalea</taxon>
    </lineage>
</organism>
<evidence type="ECO:0000313" key="1">
    <source>
        <dbReference type="EMBL" id="GLX86609.1"/>
    </source>
</evidence>
<gene>
    <name evidence="1" type="ORF">tloyanaT_28620</name>
</gene>
<reference evidence="1 2" key="1">
    <citation type="submission" date="2023-03" db="EMBL/GenBank/DDBJ databases">
        <title>Thalassotalea loyana LMG 22536T draft genome sequence.</title>
        <authorList>
            <person name="Sawabe T."/>
        </authorList>
    </citation>
    <scope>NUCLEOTIDE SEQUENCE [LARGE SCALE GENOMIC DNA]</scope>
    <source>
        <strain evidence="1 2">LMG 22536</strain>
    </source>
</reference>
<proteinExistence type="predicted"/>
<dbReference type="RefSeq" id="WP_284299815.1">
    <property type="nucleotide sequence ID" value="NZ_BSSV01000007.1"/>
</dbReference>
<evidence type="ECO:0000313" key="2">
    <source>
        <dbReference type="Proteomes" id="UP001157134"/>
    </source>
</evidence>
<name>A0ABQ6HF45_9GAMM</name>
<comment type="caution">
    <text evidence="1">The sequence shown here is derived from an EMBL/GenBank/DDBJ whole genome shotgun (WGS) entry which is preliminary data.</text>
</comment>
<keyword evidence="2" id="KW-1185">Reference proteome</keyword>